<feature type="transmembrane region" description="Helical" evidence="8">
    <location>
        <begin position="269"/>
        <end position="292"/>
    </location>
</feature>
<dbReference type="OMA" id="CYTPVYP"/>
<keyword evidence="4" id="KW-0997">Cell inner membrane</keyword>
<dbReference type="InParanoid" id="A0A066WMQ2"/>
<sequence>MSSSPSFTPVHSFLGGLMLASSVHAMLTQLGSVLGISGFFHGAVRSFVDSSSDTSPKVANDPQRISDRTAVSTARLFTAGLLAGGLLLGAQRGLFESSFGVKVFDAVPPSPPLYTALFGILVGLGTKLGSGCTSGHFLCGLSRVSPRSIAATATFFCVAVAAHQLSSSPLTLQAARSTVADPVHLPGAKAIALLQLPALIYTLLVPLLAAPKSGEKPQEVARRHRLGAKVVSFCTGLHFAFGLALTGMLRSSKVLGFLSLSPMRIIGMYGWDPSLAMVALGGILPSAAGYFLSVKPRIDRGGKTEADQPMLHAASPMWRLPKSQIIDAKLIGGAALFGAGWGLSGLCPGPAIVSLGAAFASGQGLQHISIFCASMAAAGQLASLLT</sequence>
<dbReference type="GO" id="GO:0005886">
    <property type="term" value="C:plasma membrane"/>
    <property type="evidence" value="ECO:0007669"/>
    <property type="project" value="UniProtKB-SubCell"/>
</dbReference>
<evidence type="ECO:0000256" key="3">
    <source>
        <dbReference type="ARBA" id="ARBA00022475"/>
    </source>
</evidence>
<evidence type="ECO:0000313" key="10">
    <source>
        <dbReference type="Proteomes" id="UP000027361"/>
    </source>
</evidence>
<dbReference type="PANTHER" id="PTHR30574:SF1">
    <property type="entry name" value="SULPHUR TRANSPORT DOMAIN-CONTAINING PROTEIN"/>
    <property type="match status" value="1"/>
</dbReference>
<evidence type="ECO:0000256" key="7">
    <source>
        <dbReference type="ARBA" id="ARBA00023136"/>
    </source>
</evidence>
<proteinExistence type="predicted"/>
<dbReference type="GeneID" id="25263882"/>
<feature type="transmembrane region" description="Helical" evidence="8">
    <location>
        <begin position="12"/>
        <end position="36"/>
    </location>
</feature>
<feature type="transmembrane region" description="Helical" evidence="8">
    <location>
        <begin position="74"/>
        <end position="94"/>
    </location>
</feature>
<organism evidence="9 10">
    <name type="scientific">Tilletiaria anomala (strain ATCC 24038 / CBS 436.72 / UBC 951)</name>
    <dbReference type="NCBI Taxonomy" id="1037660"/>
    <lineage>
        <taxon>Eukaryota</taxon>
        <taxon>Fungi</taxon>
        <taxon>Dikarya</taxon>
        <taxon>Basidiomycota</taxon>
        <taxon>Ustilaginomycotina</taxon>
        <taxon>Exobasidiomycetes</taxon>
        <taxon>Georgefischeriales</taxon>
        <taxon>Tilletiariaceae</taxon>
        <taxon>Tilletiaria</taxon>
    </lineage>
</organism>
<keyword evidence="10" id="KW-1185">Reference proteome</keyword>
<dbReference type="Proteomes" id="UP000027361">
    <property type="component" value="Unassembled WGS sequence"/>
</dbReference>
<dbReference type="Pfam" id="PF20398">
    <property type="entry name" value="DUF6691"/>
    <property type="match status" value="1"/>
</dbReference>
<keyword evidence="7 8" id="KW-0472">Membrane</keyword>
<dbReference type="InterPro" id="IPR007272">
    <property type="entry name" value="Sulf_transp_TsuA/YedE"/>
</dbReference>
<evidence type="ECO:0000256" key="2">
    <source>
        <dbReference type="ARBA" id="ARBA00022448"/>
    </source>
</evidence>
<evidence type="ECO:0000256" key="5">
    <source>
        <dbReference type="ARBA" id="ARBA00022692"/>
    </source>
</evidence>
<evidence type="ECO:0000256" key="1">
    <source>
        <dbReference type="ARBA" id="ARBA00004429"/>
    </source>
</evidence>
<accession>A0A066WMQ2</accession>
<dbReference type="InterPro" id="IPR046513">
    <property type="entry name" value="DUF6691"/>
</dbReference>
<evidence type="ECO:0000256" key="8">
    <source>
        <dbReference type="SAM" id="Phobius"/>
    </source>
</evidence>
<dbReference type="OrthoDB" id="10254418at2759"/>
<evidence type="ECO:0000313" key="9">
    <source>
        <dbReference type="EMBL" id="KDN52284.1"/>
    </source>
</evidence>
<feature type="transmembrane region" description="Helical" evidence="8">
    <location>
        <begin position="114"/>
        <end position="137"/>
    </location>
</feature>
<reference evidence="9 10" key="1">
    <citation type="submission" date="2014-05" db="EMBL/GenBank/DDBJ databases">
        <title>Draft genome sequence of a rare smut relative, Tilletiaria anomala UBC 951.</title>
        <authorList>
            <consortium name="DOE Joint Genome Institute"/>
            <person name="Toome M."/>
            <person name="Kuo A."/>
            <person name="Henrissat B."/>
            <person name="Lipzen A."/>
            <person name="Tritt A."/>
            <person name="Yoshinaga Y."/>
            <person name="Zane M."/>
            <person name="Barry K."/>
            <person name="Grigoriev I.V."/>
            <person name="Spatafora J.W."/>
            <person name="Aimea M.C."/>
        </authorList>
    </citation>
    <scope>NUCLEOTIDE SEQUENCE [LARGE SCALE GENOMIC DNA]</scope>
    <source>
        <strain evidence="9 10">UBC 951</strain>
    </source>
</reference>
<evidence type="ECO:0000256" key="6">
    <source>
        <dbReference type="ARBA" id="ARBA00022989"/>
    </source>
</evidence>
<keyword evidence="5 8" id="KW-0812">Transmembrane</keyword>
<keyword evidence="3" id="KW-1003">Cell membrane</keyword>
<protein>
    <submittedName>
        <fullName evidence="9">Uncharacterized protein</fullName>
    </submittedName>
</protein>
<name>A0A066WMQ2_TILAU</name>
<dbReference type="PANTHER" id="PTHR30574">
    <property type="entry name" value="INNER MEMBRANE PROTEIN YEDE"/>
    <property type="match status" value="1"/>
</dbReference>
<dbReference type="RefSeq" id="XP_013245125.1">
    <property type="nucleotide sequence ID" value="XM_013389671.1"/>
</dbReference>
<keyword evidence="2" id="KW-0813">Transport</keyword>
<feature type="transmembrane region" description="Helical" evidence="8">
    <location>
        <begin position="190"/>
        <end position="209"/>
    </location>
</feature>
<feature type="transmembrane region" description="Helical" evidence="8">
    <location>
        <begin position="230"/>
        <end position="249"/>
    </location>
</feature>
<keyword evidence="6 8" id="KW-1133">Transmembrane helix</keyword>
<dbReference type="AlphaFoldDB" id="A0A066WMQ2"/>
<gene>
    <name evidence="9" type="ORF">K437DRAFT_254482</name>
</gene>
<dbReference type="EMBL" id="JMSN01000012">
    <property type="protein sequence ID" value="KDN52284.1"/>
    <property type="molecule type" value="Genomic_DNA"/>
</dbReference>
<comment type="subcellular location">
    <subcellularLocation>
        <location evidence="1">Cell inner membrane</location>
        <topology evidence="1">Multi-pass membrane protein</topology>
    </subcellularLocation>
</comment>
<dbReference type="HOGENOM" id="CLU_037802_1_0_1"/>
<feature type="transmembrane region" description="Helical" evidence="8">
    <location>
        <begin position="149"/>
        <end position="170"/>
    </location>
</feature>
<comment type="caution">
    <text evidence="9">The sequence shown here is derived from an EMBL/GenBank/DDBJ whole genome shotgun (WGS) entry which is preliminary data.</text>
</comment>
<evidence type="ECO:0000256" key="4">
    <source>
        <dbReference type="ARBA" id="ARBA00022519"/>
    </source>
</evidence>